<dbReference type="Proteomes" id="UP000016511">
    <property type="component" value="Unassembled WGS sequence"/>
</dbReference>
<name>U1WIU7_ANEAE</name>
<feature type="domain" description="Fe-containing alcohol dehydrogenase-like C-terminal" evidence="4">
    <location>
        <begin position="215"/>
        <end position="409"/>
    </location>
</feature>
<dbReference type="Pfam" id="PF25137">
    <property type="entry name" value="ADH_Fe_C"/>
    <property type="match status" value="1"/>
</dbReference>
<sequence>MSISNKILAECADFSANTADFSGNGGVTMRISKFAAPEIIFGWGALQQVGECCRRIGANNVFIVSDPGVTEAGWTEQILAACRSSGLSHGLFYHITSNPKDYEIEEGVQRYRASECDAVLGIGGGSAMDAAKAIAIVATNGGTIHDFEGADKIKSPLPPLLMVPTTAGSGSEVSQFSVIIDCSRKIKMTIVSKSLVPDIAIIDPQTLVTKNADLTAETGMDVLTHAIEAYVSIAATPLTDVQAQNAISLVAKHLRASTASRTNREAKMAMSMASLQAGLAFSNAILGAVHAMAHALGGYLDMPHGKLNAILLPYVMEYNFLAAPERFMDIASLMGQNVNEMTAADAARLSVRHVRQLASDIGIPTRLSDIGFTENLVSIMSKAASEDVCLITNPRDIDTEDIETIFRQAL</sequence>
<protein>
    <submittedName>
        <fullName evidence="5">Putative 1,3-propanediol dehydrogenase</fullName>
    </submittedName>
</protein>
<dbReference type="InterPro" id="IPR001670">
    <property type="entry name" value="ADH_Fe/GldA"/>
</dbReference>
<dbReference type="AlphaFoldDB" id="U1WIU7"/>
<evidence type="ECO:0000259" key="4">
    <source>
        <dbReference type="Pfam" id="PF25137"/>
    </source>
</evidence>
<keyword evidence="6" id="KW-1185">Reference proteome</keyword>
<reference evidence="5 6" key="1">
    <citation type="submission" date="2013-08" db="EMBL/GenBank/DDBJ databases">
        <authorList>
            <person name="Weinstock G."/>
            <person name="Sodergren E."/>
            <person name="Wylie T."/>
            <person name="Fulton L."/>
            <person name="Fulton R."/>
            <person name="Fronick C."/>
            <person name="O'Laughlin M."/>
            <person name="Godfrey J."/>
            <person name="Miner T."/>
            <person name="Herter B."/>
            <person name="Appelbaum E."/>
            <person name="Cordes M."/>
            <person name="Lek S."/>
            <person name="Wollam A."/>
            <person name="Pepin K.H."/>
            <person name="Palsikar V.B."/>
            <person name="Mitreva M."/>
            <person name="Wilson R.K."/>
        </authorList>
    </citation>
    <scope>NUCLEOTIDE SEQUENCE [LARGE SCALE GENOMIC DNA]</scope>
    <source>
        <strain evidence="5 6">ATCC 12856</strain>
    </source>
</reference>
<dbReference type="FunFam" id="1.20.1090.10:FF:000001">
    <property type="entry name" value="Aldehyde-alcohol dehydrogenase"/>
    <property type="match status" value="1"/>
</dbReference>
<dbReference type="EMBL" id="AWSJ01000202">
    <property type="protein sequence ID" value="ERI08514.1"/>
    <property type="molecule type" value="Genomic_DNA"/>
</dbReference>
<dbReference type="InterPro" id="IPR039697">
    <property type="entry name" value="Alcohol_dehydrogenase_Fe"/>
</dbReference>
<evidence type="ECO:0000256" key="2">
    <source>
        <dbReference type="ARBA" id="ARBA00023002"/>
    </source>
</evidence>
<dbReference type="PANTHER" id="PTHR11496:SF102">
    <property type="entry name" value="ALCOHOL DEHYDROGENASE 4"/>
    <property type="match status" value="1"/>
</dbReference>
<evidence type="ECO:0000256" key="1">
    <source>
        <dbReference type="ARBA" id="ARBA00007358"/>
    </source>
</evidence>
<comment type="similarity">
    <text evidence="1">Belongs to the iron-containing alcohol dehydrogenase family.</text>
</comment>
<dbReference type="Gene3D" id="1.20.1090.10">
    <property type="entry name" value="Dehydroquinate synthase-like - alpha domain"/>
    <property type="match status" value="1"/>
</dbReference>
<dbReference type="eggNOG" id="COG1454">
    <property type="taxonomic scope" value="Bacteria"/>
</dbReference>
<dbReference type="SUPFAM" id="SSF56796">
    <property type="entry name" value="Dehydroquinate synthase-like"/>
    <property type="match status" value="1"/>
</dbReference>
<proteinExistence type="inferred from homology"/>
<gene>
    <name evidence="5" type="ORF">HMPREF0083_03413</name>
</gene>
<dbReference type="InterPro" id="IPR056798">
    <property type="entry name" value="ADH_Fe_C"/>
</dbReference>
<accession>U1WIU7</accession>
<evidence type="ECO:0000313" key="6">
    <source>
        <dbReference type="Proteomes" id="UP000016511"/>
    </source>
</evidence>
<comment type="caution">
    <text evidence="5">The sequence shown here is derived from an EMBL/GenBank/DDBJ whole genome shotgun (WGS) entry which is preliminary data.</text>
</comment>
<keyword evidence="2" id="KW-0560">Oxidoreductase</keyword>
<evidence type="ECO:0000313" key="5">
    <source>
        <dbReference type="EMBL" id="ERI08514.1"/>
    </source>
</evidence>
<feature type="domain" description="Alcohol dehydrogenase iron-type/glycerol dehydrogenase GldA" evidence="3">
    <location>
        <begin position="37"/>
        <end position="204"/>
    </location>
</feature>
<dbReference type="Gene3D" id="3.40.50.1970">
    <property type="match status" value="1"/>
</dbReference>
<dbReference type="PANTHER" id="PTHR11496">
    <property type="entry name" value="ALCOHOL DEHYDROGENASE"/>
    <property type="match status" value="1"/>
</dbReference>
<dbReference type="PATRIC" id="fig|649747.3.peg.3102"/>
<dbReference type="HOGENOM" id="CLU_007207_0_0_9"/>
<dbReference type="GO" id="GO:0004022">
    <property type="term" value="F:alcohol dehydrogenase (NAD+) activity"/>
    <property type="evidence" value="ECO:0007669"/>
    <property type="project" value="UniProtKB-ARBA"/>
</dbReference>
<organism evidence="5 6">
    <name type="scientific">Aneurinibacillus aneurinilyticus ATCC 12856</name>
    <dbReference type="NCBI Taxonomy" id="649747"/>
    <lineage>
        <taxon>Bacteria</taxon>
        <taxon>Bacillati</taxon>
        <taxon>Bacillota</taxon>
        <taxon>Bacilli</taxon>
        <taxon>Bacillales</taxon>
        <taxon>Paenibacillaceae</taxon>
        <taxon>Aneurinibacillus group</taxon>
        <taxon>Aneurinibacillus</taxon>
    </lineage>
</organism>
<dbReference type="CDD" id="cd17814">
    <property type="entry name" value="Fe-ADH-like"/>
    <property type="match status" value="1"/>
</dbReference>
<dbReference type="FunFam" id="3.40.50.1970:FF:000003">
    <property type="entry name" value="Alcohol dehydrogenase, iron-containing"/>
    <property type="match status" value="1"/>
</dbReference>
<evidence type="ECO:0000259" key="3">
    <source>
        <dbReference type="Pfam" id="PF00465"/>
    </source>
</evidence>
<dbReference type="Pfam" id="PF00465">
    <property type="entry name" value="Fe-ADH"/>
    <property type="match status" value="1"/>
</dbReference>
<dbReference type="GO" id="GO:0046872">
    <property type="term" value="F:metal ion binding"/>
    <property type="evidence" value="ECO:0007669"/>
    <property type="project" value="InterPro"/>
</dbReference>
<dbReference type="STRING" id="649747.HMPREF0083_03413"/>